<dbReference type="InterPro" id="IPR015273">
    <property type="entry name" value="Cys-tRNA-synt_Ia_DALR"/>
</dbReference>
<dbReference type="AlphaFoldDB" id="A0A423PUE4"/>
<feature type="short sequence motif" description="'KMSKS' region" evidence="12">
    <location>
        <begin position="266"/>
        <end position="270"/>
    </location>
</feature>
<evidence type="ECO:0000256" key="8">
    <source>
        <dbReference type="ARBA" id="ARBA00022833"/>
    </source>
</evidence>
<proteinExistence type="inferred from homology"/>
<evidence type="ECO:0000256" key="2">
    <source>
        <dbReference type="ARBA" id="ARBA00005594"/>
    </source>
</evidence>
<dbReference type="Gene3D" id="3.40.50.620">
    <property type="entry name" value="HUPs"/>
    <property type="match status" value="1"/>
</dbReference>
<dbReference type="InterPro" id="IPR024909">
    <property type="entry name" value="Cys-tRNA/MSH_ligase"/>
</dbReference>
<evidence type="ECO:0000256" key="1">
    <source>
        <dbReference type="ARBA" id="ARBA00004496"/>
    </source>
</evidence>
<dbReference type="CDD" id="cd00672">
    <property type="entry name" value="CysRS_core"/>
    <property type="match status" value="1"/>
</dbReference>
<feature type="binding site" evidence="12">
    <location>
        <position position="234"/>
    </location>
    <ligand>
        <name>Zn(2+)</name>
        <dbReference type="ChEBI" id="CHEBI:29105"/>
    </ligand>
</feature>
<keyword evidence="7 12" id="KW-0547">Nucleotide-binding</keyword>
<feature type="short sequence motif" description="'HIGH' region" evidence="12">
    <location>
        <begin position="30"/>
        <end position="40"/>
    </location>
</feature>
<dbReference type="InterPro" id="IPR032678">
    <property type="entry name" value="tRNA-synt_1_cat_dom"/>
</dbReference>
<evidence type="ECO:0000256" key="7">
    <source>
        <dbReference type="ARBA" id="ARBA00022741"/>
    </source>
</evidence>
<dbReference type="GO" id="GO:0006423">
    <property type="term" value="P:cysteinyl-tRNA aminoacylation"/>
    <property type="evidence" value="ECO:0007669"/>
    <property type="project" value="UniProtKB-UniRule"/>
</dbReference>
<comment type="similarity">
    <text evidence="2 12">Belongs to the class-I aminoacyl-tRNA synthetase family.</text>
</comment>
<dbReference type="InterPro" id="IPR009080">
    <property type="entry name" value="tRNAsynth_Ia_anticodon-bd"/>
</dbReference>
<dbReference type="InterPro" id="IPR056411">
    <property type="entry name" value="CysS_C"/>
</dbReference>
<dbReference type="Gene3D" id="1.20.120.1910">
    <property type="entry name" value="Cysteine-tRNA ligase, C-terminal anti-codon recognition domain"/>
    <property type="match status" value="1"/>
</dbReference>
<keyword evidence="10 12" id="KW-0648">Protein biosynthesis</keyword>
<dbReference type="EC" id="6.1.1.16" evidence="12"/>
<dbReference type="GO" id="GO:0005524">
    <property type="term" value="F:ATP binding"/>
    <property type="evidence" value="ECO:0007669"/>
    <property type="project" value="UniProtKB-UniRule"/>
</dbReference>
<evidence type="ECO:0000256" key="6">
    <source>
        <dbReference type="ARBA" id="ARBA00022723"/>
    </source>
</evidence>
<keyword evidence="11 12" id="KW-0030">Aminoacyl-tRNA synthetase</keyword>
<evidence type="ECO:0000256" key="12">
    <source>
        <dbReference type="HAMAP-Rule" id="MF_00041"/>
    </source>
</evidence>
<name>A0A423PUE4_9GAMM</name>
<feature type="binding site" evidence="12">
    <location>
        <position position="238"/>
    </location>
    <ligand>
        <name>Zn(2+)</name>
        <dbReference type="ChEBI" id="CHEBI:29105"/>
    </ligand>
</feature>
<sequence>MLQLHDSLTGARQALVTLEPGHVRLYVCGVTVYDYCHLGHARVMIVFDMFVRYLRATGWRVTFVRNVTDIDDKIINRAAETGAAPEAIAERFAAAMSEDEAALGLIAPDHEPRATAHVEQILAMIERLVDNGHAYVGDNGDVYYDVSTFDDYGALSKRRTEDLRAGARIAVNEAKTDPLDFVLWKAAKADEPSWDSPWGPGRPGWHIECSAMSTHCLGESFDIHGGGLDLQFPHHENEIAQSEAATGKRFATLWMHNGFVTVDDEKMSKSLGNFLTIRDVLDTFDAETVRYFVLSTHYRSPLAYNADAMSAAASALARLYTALRDTAGDGDPGSEAVQRYRSRYAEAMADDLNTPAAIAVLFEMARECNRQREEAPAVAADIAAGLRDLGGWIGLLQQDASRYLQGGTGRAGDETYDAETIEAMLRQRRDARAARDFDTADRIRDELQANGILLEDGADGTRWRRG</sequence>
<dbReference type="EMBL" id="AYKH01000005">
    <property type="protein sequence ID" value="ROO29230.1"/>
    <property type="molecule type" value="Genomic_DNA"/>
</dbReference>
<organism evidence="14 15">
    <name type="scientific">Salinisphaera orenii MK-B5</name>
    <dbReference type="NCBI Taxonomy" id="856730"/>
    <lineage>
        <taxon>Bacteria</taxon>
        <taxon>Pseudomonadati</taxon>
        <taxon>Pseudomonadota</taxon>
        <taxon>Gammaproteobacteria</taxon>
        <taxon>Salinisphaerales</taxon>
        <taxon>Salinisphaeraceae</taxon>
        <taxon>Salinisphaera</taxon>
    </lineage>
</organism>
<keyword evidence="8 12" id="KW-0862">Zinc</keyword>
<evidence type="ECO:0000256" key="11">
    <source>
        <dbReference type="ARBA" id="ARBA00023146"/>
    </source>
</evidence>
<dbReference type="GO" id="GO:0005829">
    <property type="term" value="C:cytosol"/>
    <property type="evidence" value="ECO:0007669"/>
    <property type="project" value="TreeGrafter"/>
</dbReference>
<comment type="cofactor">
    <cofactor evidence="12">
        <name>Zn(2+)</name>
        <dbReference type="ChEBI" id="CHEBI:29105"/>
    </cofactor>
    <text evidence="12">Binds 1 zinc ion per subunit.</text>
</comment>
<keyword evidence="9 12" id="KW-0067">ATP-binding</keyword>
<keyword evidence="4 12" id="KW-0963">Cytoplasm</keyword>
<dbReference type="Proteomes" id="UP000283993">
    <property type="component" value="Unassembled WGS sequence"/>
</dbReference>
<protein>
    <recommendedName>
        <fullName evidence="12">Cysteine--tRNA ligase</fullName>
        <ecNumber evidence="12">6.1.1.16</ecNumber>
    </recommendedName>
    <alternativeName>
        <fullName evidence="12">Cysteinyl-tRNA synthetase</fullName>
        <shortName evidence="12">CysRS</shortName>
    </alternativeName>
</protein>
<dbReference type="FunFam" id="3.40.50.620:FF:000009">
    <property type="entry name" value="Cysteine--tRNA ligase"/>
    <property type="match status" value="1"/>
</dbReference>
<evidence type="ECO:0000259" key="13">
    <source>
        <dbReference type="SMART" id="SM00840"/>
    </source>
</evidence>
<evidence type="ECO:0000256" key="10">
    <source>
        <dbReference type="ARBA" id="ARBA00022917"/>
    </source>
</evidence>
<feature type="binding site" evidence="12">
    <location>
        <position position="28"/>
    </location>
    <ligand>
        <name>Zn(2+)</name>
        <dbReference type="ChEBI" id="CHEBI:29105"/>
    </ligand>
</feature>
<keyword evidence="5 12" id="KW-0436">Ligase</keyword>
<keyword evidence="15" id="KW-1185">Reference proteome</keyword>
<comment type="subcellular location">
    <subcellularLocation>
        <location evidence="1 12">Cytoplasm</location>
    </subcellularLocation>
</comment>
<dbReference type="InterPro" id="IPR014729">
    <property type="entry name" value="Rossmann-like_a/b/a_fold"/>
</dbReference>
<dbReference type="GO" id="GO:0004817">
    <property type="term" value="F:cysteine-tRNA ligase activity"/>
    <property type="evidence" value="ECO:0007669"/>
    <property type="project" value="UniProtKB-UniRule"/>
</dbReference>
<evidence type="ECO:0000256" key="3">
    <source>
        <dbReference type="ARBA" id="ARBA00011245"/>
    </source>
</evidence>
<accession>A0A423PUE4</accession>
<dbReference type="PANTHER" id="PTHR10890">
    <property type="entry name" value="CYSTEINYL-TRNA SYNTHETASE"/>
    <property type="match status" value="1"/>
</dbReference>
<evidence type="ECO:0000313" key="15">
    <source>
        <dbReference type="Proteomes" id="UP000283993"/>
    </source>
</evidence>
<dbReference type="RefSeq" id="WP_123630329.1">
    <property type="nucleotide sequence ID" value="NZ_AYKH01000005.1"/>
</dbReference>
<feature type="domain" description="Cysteinyl-tRNA synthetase class Ia DALR" evidence="13">
    <location>
        <begin position="343"/>
        <end position="404"/>
    </location>
</feature>
<keyword evidence="6 12" id="KW-0479">Metal-binding</keyword>
<comment type="subunit">
    <text evidence="3 12">Monomer.</text>
</comment>
<dbReference type="HAMAP" id="MF_00041">
    <property type="entry name" value="Cys_tRNA_synth"/>
    <property type="match status" value="1"/>
</dbReference>
<dbReference type="InterPro" id="IPR015803">
    <property type="entry name" value="Cys-tRNA-ligase"/>
</dbReference>
<dbReference type="Pfam" id="PF01406">
    <property type="entry name" value="tRNA-synt_1e"/>
    <property type="match status" value="1"/>
</dbReference>
<evidence type="ECO:0000256" key="9">
    <source>
        <dbReference type="ARBA" id="ARBA00022840"/>
    </source>
</evidence>
<dbReference type="CDD" id="cd07963">
    <property type="entry name" value="Anticodon_Ia_Cys"/>
    <property type="match status" value="1"/>
</dbReference>
<dbReference type="PRINTS" id="PR00983">
    <property type="entry name" value="TRNASYNTHCYS"/>
</dbReference>
<dbReference type="Pfam" id="PF23493">
    <property type="entry name" value="CysS_C"/>
    <property type="match status" value="1"/>
</dbReference>
<dbReference type="PANTHER" id="PTHR10890:SF3">
    <property type="entry name" value="CYSTEINE--TRNA LIGASE, CYTOPLASMIC"/>
    <property type="match status" value="1"/>
</dbReference>
<evidence type="ECO:0000256" key="4">
    <source>
        <dbReference type="ARBA" id="ARBA00022490"/>
    </source>
</evidence>
<dbReference type="NCBIfam" id="TIGR00435">
    <property type="entry name" value="cysS"/>
    <property type="match status" value="1"/>
</dbReference>
<evidence type="ECO:0000313" key="14">
    <source>
        <dbReference type="EMBL" id="ROO29230.1"/>
    </source>
</evidence>
<dbReference type="GO" id="GO:0008270">
    <property type="term" value="F:zinc ion binding"/>
    <property type="evidence" value="ECO:0007669"/>
    <property type="project" value="UniProtKB-UniRule"/>
</dbReference>
<dbReference type="SUPFAM" id="SSF52374">
    <property type="entry name" value="Nucleotidylyl transferase"/>
    <property type="match status" value="1"/>
</dbReference>
<dbReference type="Pfam" id="PF09190">
    <property type="entry name" value="DALR_2"/>
    <property type="match status" value="1"/>
</dbReference>
<dbReference type="SMART" id="SM00840">
    <property type="entry name" value="DALR_2"/>
    <property type="match status" value="1"/>
</dbReference>
<feature type="binding site" evidence="12">
    <location>
        <position position="269"/>
    </location>
    <ligand>
        <name>ATP</name>
        <dbReference type="ChEBI" id="CHEBI:30616"/>
    </ligand>
</feature>
<feature type="binding site" evidence="12">
    <location>
        <position position="209"/>
    </location>
    <ligand>
        <name>Zn(2+)</name>
        <dbReference type="ChEBI" id="CHEBI:29105"/>
    </ligand>
</feature>
<reference evidence="14 15" key="1">
    <citation type="submission" date="2013-10" db="EMBL/GenBank/DDBJ databases">
        <title>Salinisphaera orenii MK-B5 Genome Sequencing.</title>
        <authorList>
            <person name="Lai Q."/>
            <person name="Li C."/>
            <person name="Shao Z."/>
        </authorList>
    </citation>
    <scope>NUCLEOTIDE SEQUENCE [LARGE SCALE GENOMIC DNA]</scope>
    <source>
        <strain evidence="14 15">MK-B5</strain>
    </source>
</reference>
<evidence type="ECO:0000256" key="5">
    <source>
        <dbReference type="ARBA" id="ARBA00022598"/>
    </source>
</evidence>
<comment type="catalytic activity">
    <reaction evidence="12">
        <text>tRNA(Cys) + L-cysteine + ATP = L-cysteinyl-tRNA(Cys) + AMP + diphosphate</text>
        <dbReference type="Rhea" id="RHEA:17773"/>
        <dbReference type="Rhea" id="RHEA-COMP:9661"/>
        <dbReference type="Rhea" id="RHEA-COMP:9679"/>
        <dbReference type="ChEBI" id="CHEBI:30616"/>
        <dbReference type="ChEBI" id="CHEBI:33019"/>
        <dbReference type="ChEBI" id="CHEBI:35235"/>
        <dbReference type="ChEBI" id="CHEBI:78442"/>
        <dbReference type="ChEBI" id="CHEBI:78517"/>
        <dbReference type="ChEBI" id="CHEBI:456215"/>
        <dbReference type="EC" id="6.1.1.16"/>
    </reaction>
</comment>
<dbReference type="SUPFAM" id="SSF47323">
    <property type="entry name" value="Anticodon-binding domain of a subclass of class I aminoacyl-tRNA synthetases"/>
    <property type="match status" value="1"/>
</dbReference>
<gene>
    <name evidence="12" type="primary">cysS</name>
    <name evidence="14" type="ORF">SAOR_04030</name>
</gene>
<comment type="caution">
    <text evidence="14">The sequence shown here is derived from an EMBL/GenBank/DDBJ whole genome shotgun (WGS) entry which is preliminary data.</text>
</comment>